<feature type="transmembrane region" description="Helical" evidence="7">
    <location>
        <begin position="53"/>
        <end position="74"/>
    </location>
</feature>
<dbReference type="PANTHER" id="PTHR23511:SF34">
    <property type="entry name" value="SYNAPTIC VESICLE GLYCOPROTEIN 2"/>
    <property type="match status" value="1"/>
</dbReference>
<feature type="region of interest" description="Disordered" evidence="6">
    <location>
        <begin position="226"/>
        <end position="325"/>
    </location>
</feature>
<keyword evidence="4 7" id="KW-1133">Transmembrane helix</keyword>
<dbReference type="Gene3D" id="1.20.1250.20">
    <property type="entry name" value="MFS general substrate transporter like domains"/>
    <property type="match status" value="2"/>
</dbReference>
<organism evidence="9 10">
    <name type="scientific">Edaphochlamys debaryana</name>
    <dbReference type="NCBI Taxonomy" id="47281"/>
    <lineage>
        <taxon>Eukaryota</taxon>
        <taxon>Viridiplantae</taxon>
        <taxon>Chlorophyta</taxon>
        <taxon>core chlorophytes</taxon>
        <taxon>Chlorophyceae</taxon>
        <taxon>CS clade</taxon>
        <taxon>Chlamydomonadales</taxon>
        <taxon>Chlamydomonadales incertae sedis</taxon>
        <taxon>Edaphochlamys</taxon>
    </lineage>
</organism>
<evidence type="ECO:0000313" key="10">
    <source>
        <dbReference type="Proteomes" id="UP000612055"/>
    </source>
</evidence>
<comment type="caution">
    <text evidence="9">The sequence shown here is derived from an EMBL/GenBank/DDBJ whole genome shotgun (WGS) entry which is preliminary data.</text>
</comment>
<evidence type="ECO:0000256" key="3">
    <source>
        <dbReference type="ARBA" id="ARBA00022692"/>
    </source>
</evidence>
<feature type="transmembrane region" description="Helical" evidence="7">
    <location>
        <begin position="518"/>
        <end position="540"/>
    </location>
</feature>
<feature type="transmembrane region" description="Helical" evidence="7">
    <location>
        <begin position="428"/>
        <end position="452"/>
    </location>
</feature>
<dbReference type="Pfam" id="PF00083">
    <property type="entry name" value="Sugar_tr"/>
    <property type="match status" value="2"/>
</dbReference>
<name>A0A835XPP8_9CHLO</name>
<feature type="compositionally biased region" description="Low complexity" evidence="6">
    <location>
        <begin position="293"/>
        <end position="303"/>
    </location>
</feature>
<feature type="transmembrane region" description="Helical" evidence="7">
    <location>
        <begin position="546"/>
        <end position="564"/>
    </location>
</feature>
<evidence type="ECO:0000256" key="7">
    <source>
        <dbReference type="SAM" id="Phobius"/>
    </source>
</evidence>
<feature type="transmembrane region" description="Helical" evidence="7">
    <location>
        <begin position="485"/>
        <end position="506"/>
    </location>
</feature>
<evidence type="ECO:0000256" key="4">
    <source>
        <dbReference type="ARBA" id="ARBA00022989"/>
    </source>
</evidence>
<dbReference type="Proteomes" id="UP000612055">
    <property type="component" value="Unassembled WGS sequence"/>
</dbReference>
<feature type="transmembrane region" description="Helical" evidence="7">
    <location>
        <begin position="86"/>
        <end position="109"/>
    </location>
</feature>
<feature type="transmembrane region" description="Helical" evidence="7">
    <location>
        <begin position="115"/>
        <end position="132"/>
    </location>
</feature>
<evidence type="ECO:0000256" key="2">
    <source>
        <dbReference type="ARBA" id="ARBA00022448"/>
    </source>
</evidence>
<dbReference type="GO" id="GO:0016020">
    <property type="term" value="C:membrane"/>
    <property type="evidence" value="ECO:0007669"/>
    <property type="project" value="UniProtKB-SubCell"/>
</dbReference>
<dbReference type="GO" id="GO:0022857">
    <property type="term" value="F:transmembrane transporter activity"/>
    <property type="evidence" value="ECO:0007669"/>
    <property type="project" value="InterPro"/>
</dbReference>
<dbReference type="InterPro" id="IPR005828">
    <property type="entry name" value="MFS_sugar_transport-like"/>
</dbReference>
<keyword evidence="10" id="KW-1185">Reference proteome</keyword>
<dbReference type="AlphaFoldDB" id="A0A835XPP8"/>
<dbReference type="InterPro" id="IPR020846">
    <property type="entry name" value="MFS_dom"/>
</dbReference>
<evidence type="ECO:0000313" key="9">
    <source>
        <dbReference type="EMBL" id="KAG2486021.1"/>
    </source>
</evidence>
<protein>
    <recommendedName>
        <fullName evidence="8">Major facilitator superfamily (MFS) profile domain-containing protein</fullName>
    </recommendedName>
</protein>
<feature type="transmembrane region" description="Helical" evidence="7">
    <location>
        <begin position="144"/>
        <end position="165"/>
    </location>
</feature>
<keyword evidence="5 7" id="KW-0472">Membrane</keyword>
<feature type="transmembrane region" description="Helical" evidence="7">
    <location>
        <begin position="17"/>
        <end position="41"/>
    </location>
</feature>
<dbReference type="SUPFAM" id="SSF103473">
    <property type="entry name" value="MFS general substrate transporter"/>
    <property type="match status" value="1"/>
</dbReference>
<feature type="transmembrane region" description="Helical" evidence="7">
    <location>
        <begin position="356"/>
        <end position="377"/>
    </location>
</feature>
<dbReference type="InterPro" id="IPR036259">
    <property type="entry name" value="MFS_trans_sf"/>
</dbReference>
<reference evidence="9" key="1">
    <citation type="journal article" date="2020" name="bioRxiv">
        <title>Comparative genomics of Chlamydomonas.</title>
        <authorList>
            <person name="Craig R.J."/>
            <person name="Hasan A.R."/>
            <person name="Ness R.W."/>
            <person name="Keightley P.D."/>
        </authorList>
    </citation>
    <scope>NUCLEOTIDE SEQUENCE</scope>
    <source>
        <strain evidence="9">CCAP 11/70</strain>
    </source>
</reference>
<evidence type="ECO:0000256" key="5">
    <source>
        <dbReference type="ARBA" id="ARBA00023136"/>
    </source>
</evidence>
<evidence type="ECO:0000256" key="6">
    <source>
        <dbReference type="SAM" id="MobiDB-lite"/>
    </source>
</evidence>
<evidence type="ECO:0000259" key="8">
    <source>
        <dbReference type="PROSITE" id="PS50850"/>
    </source>
</evidence>
<feature type="transmembrane region" description="Helical" evidence="7">
    <location>
        <begin position="461"/>
        <end position="479"/>
    </location>
</feature>
<sequence>MLVEEAVAQLGTGSYQLCILAACGLAHAAEAVALFTELVWYSTAAPQVWTPGVVAPIPLSIALYIGVLIGAPTWGVLGDVLGRRRCLLACLSIYVLAGGLTAATSSYFLLALLRLVAGLGMGGCMPLAYTVLAEVCPASSRGKMLASMGLFWTAGLAYAAFVIVVRHAPNGWRLLAVAAIVPALIAVALVLALVPESARWLAVTGQLREAKAGLLMAARSNGARSFLDPAAGPASPGPTGPDADLPSPTESGEAGMSLPISRQHSAKPHDDSDVESGPVRAHSHPGNGHIHHTTAGAHAHSASIGGGHSHPVHRISSGGGGGGGGVATATLQKRAWKVACSTSGVLRMQYRSRVTWAWACIYGGWTLMAMFMLVFALDAHQRRQELAAGASASAAAAAGGGGGGLRTLSHRQLPGLVAPRPLDTDDGLAVPTSAVVVGITTWLAAITNIWLVDAMGRRRSVVAWTLAALAGAAPLLALPETRSSLLPAAAFYGLTAGGWSMLHTATTEVCPTTVRATGLALARSVGWLATAASALLGWGLLLLSTWLLFPFALAGLFVGCWAVLRLPETLGCPLEERVRSEDKDPEFRLHVNLAHSNGGGRSPDNGSSRGGADSEAGDLASPDGSRGGAR</sequence>
<keyword evidence="2" id="KW-0813">Transport</keyword>
<dbReference type="PROSITE" id="PS50850">
    <property type="entry name" value="MFS"/>
    <property type="match status" value="1"/>
</dbReference>
<feature type="domain" description="Major facilitator superfamily (MFS) profile" evidence="8">
    <location>
        <begin position="1"/>
        <end position="570"/>
    </location>
</feature>
<evidence type="ECO:0000256" key="1">
    <source>
        <dbReference type="ARBA" id="ARBA00004141"/>
    </source>
</evidence>
<dbReference type="OrthoDB" id="4139357at2759"/>
<proteinExistence type="predicted"/>
<comment type="subcellular location">
    <subcellularLocation>
        <location evidence="1">Membrane</location>
        <topology evidence="1">Multi-pass membrane protein</topology>
    </subcellularLocation>
</comment>
<keyword evidence="3 7" id="KW-0812">Transmembrane</keyword>
<accession>A0A835XPP8</accession>
<dbReference type="EMBL" id="JAEHOE010000119">
    <property type="protein sequence ID" value="KAG2486021.1"/>
    <property type="molecule type" value="Genomic_DNA"/>
</dbReference>
<feature type="region of interest" description="Disordered" evidence="6">
    <location>
        <begin position="591"/>
        <end position="630"/>
    </location>
</feature>
<gene>
    <name evidence="9" type="ORF">HYH03_015334</name>
</gene>
<dbReference type="PANTHER" id="PTHR23511">
    <property type="entry name" value="SYNAPTIC VESICLE GLYCOPROTEIN 2"/>
    <property type="match status" value="1"/>
</dbReference>
<feature type="transmembrane region" description="Helical" evidence="7">
    <location>
        <begin position="171"/>
        <end position="194"/>
    </location>
</feature>